<name>A0A1I1IFQ9_9ACTN</name>
<dbReference type="AlphaFoldDB" id="A0A1I1IFQ9"/>
<dbReference type="InterPro" id="IPR052164">
    <property type="entry name" value="Anthracycline_SecMetBiosynth"/>
</dbReference>
<reference evidence="2 3" key="1">
    <citation type="submission" date="2016-10" db="EMBL/GenBank/DDBJ databases">
        <authorList>
            <person name="de Groot N.N."/>
        </authorList>
    </citation>
    <scope>NUCLEOTIDE SEQUENCE [LARGE SCALE GENOMIC DNA]</scope>
    <source>
        <strain evidence="2 3">CGMCC 4.5739</strain>
    </source>
</reference>
<dbReference type="Proteomes" id="UP000199207">
    <property type="component" value="Unassembled WGS sequence"/>
</dbReference>
<dbReference type="EMBL" id="FOLM01000003">
    <property type="protein sequence ID" value="SFC35106.1"/>
    <property type="molecule type" value="Genomic_DNA"/>
</dbReference>
<protein>
    <recommendedName>
        <fullName evidence="1">VOC domain-containing protein</fullName>
    </recommendedName>
</protein>
<dbReference type="RefSeq" id="WP_093837902.1">
    <property type="nucleotide sequence ID" value="NZ_FOLM01000003.1"/>
</dbReference>
<dbReference type="PROSITE" id="PS51819">
    <property type="entry name" value="VOC"/>
    <property type="match status" value="1"/>
</dbReference>
<accession>A0A1I1IFQ9</accession>
<evidence type="ECO:0000313" key="3">
    <source>
        <dbReference type="Proteomes" id="UP000199207"/>
    </source>
</evidence>
<dbReference type="InterPro" id="IPR037523">
    <property type="entry name" value="VOC_core"/>
</dbReference>
<dbReference type="Gene3D" id="3.10.180.10">
    <property type="entry name" value="2,3-Dihydroxybiphenyl 1,2-Dioxygenase, domain 1"/>
    <property type="match status" value="2"/>
</dbReference>
<dbReference type="PANTHER" id="PTHR33993">
    <property type="entry name" value="GLYOXALASE-RELATED"/>
    <property type="match status" value="1"/>
</dbReference>
<dbReference type="InterPro" id="IPR041581">
    <property type="entry name" value="Glyoxalase_6"/>
</dbReference>
<evidence type="ECO:0000313" key="2">
    <source>
        <dbReference type="EMBL" id="SFC35106.1"/>
    </source>
</evidence>
<proteinExistence type="predicted"/>
<dbReference type="CDD" id="cd07247">
    <property type="entry name" value="SgaA_N_like"/>
    <property type="match status" value="2"/>
</dbReference>
<feature type="domain" description="VOC" evidence="1">
    <location>
        <begin position="12"/>
        <end position="126"/>
    </location>
</feature>
<dbReference type="STRING" id="910347.SAMN05421773_10339"/>
<dbReference type="InterPro" id="IPR029068">
    <property type="entry name" value="Glyas_Bleomycin-R_OHBP_Dase"/>
</dbReference>
<keyword evidence="3" id="KW-1185">Reference proteome</keyword>
<dbReference type="PANTHER" id="PTHR33993:SF10">
    <property type="entry name" value="CONSERVED PROTEIN"/>
    <property type="match status" value="1"/>
</dbReference>
<gene>
    <name evidence="2" type="ORF">SAMN05421773_10339</name>
</gene>
<dbReference type="Pfam" id="PF18029">
    <property type="entry name" value="Glyoxalase_6"/>
    <property type="match status" value="1"/>
</dbReference>
<dbReference type="OrthoDB" id="9793039at2"/>
<dbReference type="SUPFAM" id="SSF54593">
    <property type="entry name" value="Glyoxalase/Bleomycin resistance protein/Dihydroxybiphenyl dioxygenase"/>
    <property type="match status" value="2"/>
</dbReference>
<evidence type="ECO:0000259" key="1">
    <source>
        <dbReference type="PROSITE" id="PS51819"/>
    </source>
</evidence>
<sequence length="262" mass="28039">MTESWNPPGPGAPCWASLLVHDLPVAQRFYGELFGWTYRAGPEQLSPYARAVLGGHPVAGLAGRAERLGRPATWLPYITAADADATCDMIRECGGTLAIGPMDVAHSGRMAIAADTVGAVFGVFQPGEHPGCRFAALPGVPVWMELITPESSAVSKFYAVVFDYDPRPEPRLPSLDYLTLHHSGRPVAGIHGVGPRAVPHDRGSHWLVYFSVTDLDRVTGRVPELGGRLTGEVRRTPFGRMAVISDPEGTPFAALEEPPPAA</sequence>
<organism evidence="2 3">
    <name type="scientific">Streptomyces aidingensis</name>
    <dbReference type="NCBI Taxonomy" id="910347"/>
    <lineage>
        <taxon>Bacteria</taxon>
        <taxon>Bacillati</taxon>
        <taxon>Actinomycetota</taxon>
        <taxon>Actinomycetes</taxon>
        <taxon>Kitasatosporales</taxon>
        <taxon>Streptomycetaceae</taxon>
        <taxon>Streptomyces</taxon>
    </lineage>
</organism>